<name>A0A0F7KRQ3_9SPHN</name>
<dbReference type="EMBL" id="CP011452">
    <property type="protein sequence ID" value="AKH41801.1"/>
    <property type="molecule type" value="Genomic_DNA"/>
</dbReference>
<dbReference type="KEGG" id="aay:WYH_00747"/>
<dbReference type="AlphaFoldDB" id="A0A0F7KRQ3"/>
<accession>A0A0F7KRQ3</accession>
<evidence type="ECO:0000313" key="2">
    <source>
        <dbReference type="Proteomes" id="UP000034392"/>
    </source>
</evidence>
<dbReference type="Pfam" id="PF14907">
    <property type="entry name" value="NTP_transf_5"/>
    <property type="match status" value="1"/>
</dbReference>
<dbReference type="PATRIC" id="fig|1267766.3.peg.754"/>
<dbReference type="Proteomes" id="UP000034392">
    <property type="component" value="Chromosome"/>
</dbReference>
<organism evidence="1 2">
    <name type="scientific">Croceibacterium atlanticum</name>
    <dbReference type="NCBI Taxonomy" id="1267766"/>
    <lineage>
        <taxon>Bacteria</taxon>
        <taxon>Pseudomonadati</taxon>
        <taxon>Pseudomonadota</taxon>
        <taxon>Alphaproteobacteria</taxon>
        <taxon>Sphingomonadales</taxon>
        <taxon>Erythrobacteraceae</taxon>
        <taxon>Croceibacterium</taxon>
    </lineage>
</organism>
<evidence type="ECO:0000313" key="1">
    <source>
        <dbReference type="EMBL" id="AKH41801.1"/>
    </source>
</evidence>
<sequence length="358" mass="40256">MLRICWRKIMPSRFDDLADLAQCLRGSVPADVEWETLLALANRSLVTPALADALQNADDVPEEVQAFLREIDSRARQRNAMLRAQLAEAAAKLNSIGLVPVMLKGTAMLADHGDGECNRILSDLDIMLPQDRLEDAISALRELGYSYVSEAPNGWDVHALGREKDAGMIDLHSRIKIAAPLLDHAALADEAKAVALDTARVLVPSPDHQALIFIVHDQLQEYDYARGQIDLRHLVDLAILARRAQIDWSRLIRLMPTRHGRNAMRVQMRSLHSLLGGEVPDRMVRGIWPRLQHKRRLLQLRYPPLASLFTMLTLLVDPPINPPLEGGREGVEHPERRGLWRLSRLLELSRSRPLPTKA</sequence>
<evidence type="ECO:0008006" key="3">
    <source>
        <dbReference type="Google" id="ProtNLM"/>
    </source>
</evidence>
<gene>
    <name evidence="1" type="ORF">WYH_00747</name>
</gene>
<reference evidence="1" key="1">
    <citation type="submission" date="2015-05" db="EMBL/GenBank/DDBJ databases">
        <title>The complete genome of Altererythrobacter atlanticus strain 26DY36.</title>
        <authorList>
            <person name="Wu Y.-H."/>
            <person name="Cheng H."/>
            <person name="Wu X.-W."/>
        </authorList>
    </citation>
    <scope>NUCLEOTIDE SEQUENCE [LARGE SCALE GENOMIC DNA]</scope>
    <source>
        <strain evidence="1">26DY36</strain>
    </source>
</reference>
<protein>
    <recommendedName>
        <fullName evidence="3">Nucleotidyltransferase family protein</fullName>
    </recommendedName>
</protein>
<proteinExistence type="predicted"/>
<dbReference type="STRING" id="1267766.WYH_00747"/>
<dbReference type="InterPro" id="IPR039498">
    <property type="entry name" value="NTP_transf_5"/>
</dbReference>
<keyword evidence="2" id="KW-1185">Reference proteome</keyword>